<dbReference type="Proteomes" id="UP000005561">
    <property type="component" value="Unassembled WGS sequence"/>
</dbReference>
<dbReference type="InterPro" id="IPR048279">
    <property type="entry name" value="MdtK-like"/>
</dbReference>
<feature type="transmembrane region" description="Helical" evidence="15">
    <location>
        <begin position="141"/>
        <end position="162"/>
    </location>
</feature>
<dbReference type="InterPro" id="IPR002528">
    <property type="entry name" value="MATE_fam"/>
</dbReference>
<evidence type="ECO:0000256" key="12">
    <source>
        <dbReference type="ARBA" id="ARBA00023136"/>
    </source>
</evidence>
<protein>
    <recommendedName>
        <fullName evidence="5">Multidrug export protein MepA</fullName>
    </recommendedName>
    <alternativeName>
        <fullName evidence="14">Multidrug-efflux transporter</fullName>
    </alternativeName>
    <alternativeName>
        <fullName evidence="4">Probable multidrug resistance protein NorM</fullName>
    </alternativeName>
</protein>
<comment type="subcellular location">
    <subcellularLocation>
        <location evidence="2">Cell membrane</location>
        <topology evidence="2">Multi-pass membrane protein</topology>
    </subcellularLocation>
</comment>
<evidence type="ECO:0000256" key="8">
    <source>
        <dbReference type="ARBA" id="ARBA00022475"/>
    </source>
</evidence>
<keyword evidence="13" id="KW-0046">Antibiotic resistance</keyword>
<proteinExistence type="inferred from homology"/>
<evidence type="ECO:0000256" key="6">
    <source>
        <dbReference type="ARBA" id="ARBA00022448"/>
    </source>
</evidence>
<evidence type="ECO:0000256" key="9">
    <source>
        <dbReference type="ARBA" id="ARBA00022692"/>
    </source>
</evidence>
<dbReference type="InterPro" id="IPR050222">
    <property type="entry name" value="MATE_MdtK"/>
</dbReference>
<name>C6LBF6_9FIRM</name>
<feature type="transmembrane region" description="Helical" evidence="15">
    <location>
        <begin position="21"/>
        <end position="42"/>
    </location>
</feature>
<dbReference type="GO" id="GO:0006811">
    <property type="term" value="P:monoatomic ion transport"/>
    <property type="evidence" value="ECO:0007669"/>
    <property type="project" value="UniProtKB-KW"/>
</dbReference>
<evidence type="ECO:0000313" key="17">
    <source>
        <dbReference type="Proteomes" id="UP000005561"/>
    </source>
</evidence>
<evidence type="ECO:0000256" key="3">
    <source>
        <dbReference type="ARBA" id="ARBA00008417"/>
    </source>
</evidence>
<sequence length="473" mass="51591">MRNNVKEEKKQMMLNENIMTLLPKMAVPTITAQLITTIYNLVDTYFVSTLGTNATAAVGVNSSLERMITVIGSLIGAGACSYISRLLGAKKEEHANRILSTSIFTGIGLGILFMIFGKLMLGDIVYWLGATEECAEYSIQYGTYVLYAAPFMIGSFILNMCLRSEGSATYSMIGIGFGGILNCFLDPLFIYKFGLGVAGASMATAISKCISFVILCWPYARKTTIVEISIRKFSLVWNDVKEVVAIGSSSFFRSVLTVVASIAINRVAGSYSTASLAALSVANRIMEFPFAFILGFGQGYQPVVGFNWGAKVWKRVKDSYTYGCAMAVGGSIVMGIIIFIFASPLIRIFNSQADMEVMELGMLCVRLQCFGLIMHALSSQVNMFFAGIGNAKLALVANFARQGYCFYPVLLIAPRIWGVNGVAATQALADLLSAVVIIPMFFYGLKVIRLAQEGKVETDVHKHSHRRKAEQHS</sequence>
<feature type="transmembrane region" description="Helical" evidence="15">
    <location>
        <begin position="365"/>
        <end position="387"/>
    </location>
</feature>
<dbReference type="RefSeq" id="WP_006860748.1">
    <property type="nucleotide sequence ID" value="NZ_ACCL02000003.1"/>
</dbReference>
<evidence type="ECO:0000313" key="16">
    <source>
        <dbReference type="EMBL" id="EET62287.1"/>
    </source>
</evidence>
<evidence type="ECO:0000256" key="10">
    <source>
        <dbReference type="ARBA" id="ARBA00022989"/>
    </source>
</evidence>
<dbReference type="GO" id="GO:0015297">
    <property type="term" value="F:antiporter activity"/>
    <property type="evidence" value="ECO:0007669"/>
    <property type="project" value="UniProtKB-KW"/>
</dbReference>
<reference evidence="16" key="1">
    <citation type="submission" date="2009-07" db="EMBL/GenBank/DDBJ databases">
        <authorList>
            <person name="Weinstock G."/>
            <person name="Sodergren E."/>
            <person name="Clifton S."/>
            <person name="Fulton L."/>
            <person name="Fulton B."/>
            <person name="Courtney L."/>
            <person name="Fronick C."/>
            <person name="Harrison M."/>
            <person name="Strong C."/>
            <person name="Farmer C."/>
            <person name="Delahaunty K."/>
            <person name="Markovic C."/>
            <person name="Hall O."/>
            <person name="Minx P."/>
            <person name="Tomlinson C."/>
            <person name="Mitreva M."/>
            <person name="Nelson J."/>
            <person name="Hou S."/>
            <person name="Wollam A."/>
            <person name="Pepin K.H."/>
            <person name="Johnson M."/>
            <person name="Bhonagiri V."/>
            <person name="Nash W.E."/>
            <person name="Warren W."/>
            <person name="Chinwalla A."/>
            <person name="Mardis E.R."/>
            <person name="Wilson R.K."/>
        </authorList>
    </citation>
    <scope>NUCLEOTIDE SEQUENCE [LARGE SCALE GENOMIC DNA]</scope>
    <source>
        <strain evidence="16">DSM 14469</strain>
    </source>
</reference>
<feature type="transmembrane region" description="Helical" evidence="15">
    <location>
        <begin position="320"/>
        <end position="345"/>
    </location>
</feature>
<organism evidence="16 17">
    <name type="scientific">Marvinbryantia formatexigens DSM 14469</name>
    <dbReference type="NCBI Taxonomy" id="478749"/>
    <lineage>
        <taxon>Bacteria</taxon>
        <taxon>Bacillati</taxon>
        <taxon>Bacillota</taxon>
        <taxon>Clostridia</taxon>
        <taxon>Lachnospirales</taxon>
        <taxon>Lachnospiraceae</taxon>
        <taxon>Marvinbryantia</taxon>
    </lineage>
</organism>
<evidence type="ECO:0000256" key="15">
    <source>
        <dbReference type="SAM" id="Phobius"/>
    </source>
</evidence>
<keyword evidence="11" id="KW-0406">Ion transport</keyword>
<dbReference type="InterPro" id="IPR045070">
    <property type="entry name" value="MATE_MepA-like"/>
</dbReference>
<evidence type="ECO:0000256" key="1">
    <source>
        <dbReference type="ARBA" id="ARBA00003408"/>
    </source>
</evidence>
<evidence type="ECO:0000256" key="13">
    <source>
        <dbReference type="ARBA" id="ARBA00023251"/>
    </source>
</evidence>
<dbReference type="GO" id="GO:0046677">
    <property type="term" value="P:response to antibiotic"/>
    <property type="evidence" value="ECO:0007669"/>
    <property type="project" value="UniProtKB-KW"/>
</dbReference>
<evidence type="ECO:0000256" key="11">
    <source>
        <dbReference type="ARBA" id="ARBA00023065"/>
    </source>
</evidence>
<feature type="transmembrane region" description="Helical" evidence="15">
    <location>
        <begin position="169"/>
        <end position="191"/>
    </location>
</feature>
<feature type="transmembrane region" description="Helical" evidence="15">
    <location>
        <begin position="67"/>
        <end position="87"/>
    </location>
</feature>
<dbReference type="Pfam" id="PF01554">
    <property type="entry name" value="MatE"/>
    <property type="match status" value="2"/>
</dbReference>
<keyword evidence="9 15" id="KW-0812">Transmembrane</keyword>
<evidence type="ECO:0000256" key="7">
    <source>
        <dbReference type="ARBA" id="ARBA00022449"/>
    </source>
</evidence>
<dbReference type="AlphaFoldDB" id="C6LBF6"/>
<dbReference type="OrthoDB" id="9811110at2"/>
<feature type="transmembrane region" description="Helical" evidence="15">
    <location>
        <begin position="423"/>
        <end position="445"/>
    </location>
</feature>
<feature type="transmembrane region" description="Helical" evidence="15">
    <location>
        <begin position="99"/>
        <end position="121"/>
    </location>
</feature>
<evidence type="ECO:0000256" key="5">
    <source>
        <dbReference type="ARBA" id="ARBA00022106"/>
    </source>
</evidence>
<dbReference type="GO" id="GO:0005886">
    <property type="term" value="C:plasma membrane"/>
    <property type="evidence" value="ECO:0007669"/>
    <property type="project" value="UniProtKB-SubCell"/>
</dbReference>
<accession>C6LBF6</accession>
<keyword evidence="10 15" id="KW-1133">Transmembrane helix</keyword>
<dbReference type="PIRSF" id="PIRSF006603">
    <property type="entry name" value="DinF"/>
    <property type="match status" value="1"/>
</dbReference>
<comment type="function">
    <text evidence="1">Multidrug efflux pump.</text>
</comment>
<gene>
    <name evidence="16" type="ORF">BRYFOR_05951</name>
</gene>
<dbReference type="GO" id="GO:0042910">
    <property type="term" value="F:xenobiotic transmembrane transporter activity"/>
    <property type="evidence" value="ECO:0007669"/>
    <property type="project" value="InterPro"/>
</dbReference>
<dbReference type="eggNOG" id="COG0534">
    <property type="taxonomic scope" value="Bacteria"/>
</dbReference>
<evidence type="ECO:0000256" key="4">
    <source>
        <dbReference type="ARBA" id="ARBA00020268"/>
    </source>
</evidence>
<evidence type="ECO:0000256" key="2">
    <source>
        <dbReference type="ARBA" id="ARBA00004651"/>
    </source>
</evidence>
<keyword evidence="7" id="KW-0050">Antiport</keyword>
<dbReference type="STRING" id="168384.SAMN05660368_01410"/>
<dbReference type="PANTHER" id="PTHR43298:SF2">
    <property type="entry name" value="FMN_FAD EXPORTER YEEO-RELATED"/>
    <property type="match status" value="1"/>
</dbReference>
<comment type="similarity">
    <text evidence="3">Belongs to the multi antimicrobial extrusion (MATE) (TC 2.A.66.1) family. MepA subfamily.</text>
</comment>
<dbReference type="EMBL" id="ACCL02000003">
    <property type="protein sequence ID" value="EET62287.1"/>
    <property type="molecule type" value="Genomic_DNA"/>
</dbReference>
<feature type="transmembrane region" description="Helical" evidence="15">
    <location>
        <begin position="197"/>
        <end position="220"/>
    </location>
</feature>
<evidence type="ECO:0000256" key="14">
    <source>
        <dbReference type="ARBA" id="ARBA00031636"/>
    </source>
</evidence>
<keyword evidence="12 15" id="KW-0472">Membrane</keyword>
<keyword evidence="17" id="KW-1185">Reference proteome</keyword>
<keyword evidence="8" id="KW-1003">Cell membrane</keyword>
<dbReference type="CDD" id="cd13143">
    <property type="entry name" value="MATE_MepA_like"/>
    <property type="match status" value="1"/>
</dbReference>
<keyword evidence="6" id="KW-0813">Transport</keyword>
<dbReference type="NCBIfam" id="TIGR00797">
    <property type="entry name" value="matE"/>
    <property type="match status" value="1"/>
</dbReference>
<dbReference type="PANTHER" id="PTHR43298">
    <property type="entry name" value="MULTIDRUG RESISTANCE PROTEIN NORM-RELATED"/>
    <property type="match status" value="1"/>
</dbReference>
<comment type="caution">
    <text evidence="16">The sequence shown here is derived from an EMBL/GenBank/DDBJ whole genome shotgun (WGS) entry which is preliminary data.</text>
</comment>